<dbReference type="OrthoDB" id="465045at2"/>
<accession>A0A2T1F5U2</accession>
<sequence>MSKHSQKLIKPLIGQFLGWGDDRTLHRYLKIATVRGEERVKIAKSLRPYIQDWQPGIWLTLLSQEQICKVTGKRKLKVKHLLTPDRSDSLLIDARSLQASVKRNLATTEPVAVTKIQVCQGSSCRRRGSGQICQAMQAYIESHHLTDRVEIQSVKCLHQCKAAPQAIVHSPATEILPGKTHHRQIQPDRVAAILAKHFPIDLPSTQAIVTAL</sequence>
<evidence type="ECO:0000313" key="2">
    <source>
        <dbReference type="Proteomes" id="UP000238937"/>
    </source>
</evidence>
<dbReference type="AlphaFoldDB" id="A0A2T1F5U2"/>
<dbReference type="Proteomes" id="UP000238937">
    <property type="component" value="Unassembled WGS sequence"/>
</dbReference>
<keyword evidence="2" id="KW-1185">Reference proteome</keyword>
<evidence type="ECO:0000313" key="1">
    <source>
        <dbReference type="EMBL" id="PSB40339.1"/>
    </source>
</evidence>
<name>A0A2T1F5U2_9CYAN</name>
<dbReference type="InterPro" id="IPR036249">
    <property type="entry name" value="Thioredoxin-like_sf"/>
</dbReference>
<proteinExistence type="predicted"/>
<gene>
    <name evidence="1" type="ORF">C7B77_28485</name>
</gene>
<dbReference type="SUPFAM" id="SSF52833">
    <property type="entry name" value="Thioredoxin-like"/>
    <property type="match status" value="1"/>
</dbReference>
<dbReference type="Gene3D" id="3.40.30.10">
    <property type="entry name" value="Glutaredoxin"/>
    <property type="match status" value="1"/>
</dbReference>
<reference evidence="1 2" key="1">
    <citation type="submission" date="2018-03" db="EMBL/GenBank/DDBJ databases">
        <title>The ancient ancestry and fast evolution of plastids.</title>
        <authorList>
            <person name="Moore K.R."/>
            <person name="Magnabosco C."/>
            <person name="Momper L."/>
            <person name="Gold D.A."/>
            <person name="Bosak T."/>
            <person name="Fournier G.P."/>
        </authorList>
    </citation>
    <scope>NUCLEOTIDE SEQUENCE [LARGE SCALE GENOMIC DNA]</scope>
    <source>
        <strain evidence="1 2">CCALA 037</strain>
    </source>
</reference>
<evidence type="ECO:0008006" key="3">
    <source>
        <dbReference type="Google" id="ProtNLM"/>
    </source>
</evidence>
<comment type="caution">
    <text evidence="1">The sequence shown here is derived from an EMBL/GenBank/DDBJ whole genome shotgun (WGS) entry which is preliminary data.</text>
</comment>
<dbReference type="CDD" id="cd02980">
    <property type="entry name" value="TRX_Fd_family"/>
    <property type="match status" value="1"/>
</dbReference>
<dbReference type="RefSeq" id="WP_106313008.1">
    <property type="nucleotide sequence ID" value="NZ_PVWO01000704.1"/>
</dbReference>
<organism evidence="1 2">
    <name type="scientific">Chamaesiphon polymorphus CCALA 037</name>
    <dbReference type="NCBI Taxonomy" id="2107692"/>
    <lineage>
        <taxon>Bacteria</taxon>
        <taxon>Bacillati</taxon>
        <taxon>Cyanobacteriota</taxon>
        <taxon>Cyanophyceae</taxon>
        <taxon>Gomontiellales</taxon>
        <taxon>Chamaesiphonaceae</taxon>
        <taxon>Chamaesiphon</taxon>
    </lineage>
</organism>
<dbReference type="Pfam" id="PF01257">
    <property type="entry name" value="2Fe-2S_thioredx"/>
    <property type="match status" value="1"/>
</dbReference>
<protein>
    <recommendedName>
        <fullName evidence="3">(Fe-S)-binding protein</fullName>
    </recommendedName>
</protein>
<dbReference type="EMBL" id="PVWO01000704">
    <property type="protein sequence ID" value="PSB40339.1"/>
    <property type="molecule type" value="Genomic_DNA"/>
</dbReference>